<evidence type="ECO:0000256" key="3">
    <source>
        <dbReference type="ARBA" id="ARBA00022741"/>
    </source>
</evidence>
<dbReference type="PROSITE" id="PS01217">
    <property type="entry name" value="SUCCINYL_COA_LIG_3"/>
    <property type="match status" value="1"/>
</dbReference>
<dbReference type="Proteomes" id="UP001205965">
    <property type="component" value="Unassembled WGS sequence"/>
</dbReference>
<keyword evidence="2 5" id="KW-0479">Metal-binding</keyword>
<dbReference type="PANTHER" id="PTHR11815">
    <property type="entry name" value="SUCCINYL-COA SYNTHETASE BETA CHAIN"/>
    <property type="match status" value="1"/>
</dbReference>
<comment type="function">
    <text evidence="5">Succinyl-CoA synthetase functions in the citric acid cycle (TCA), coupling the hydrolysis of succinyl-CoA to the synthesis of either ATP or GTP and thus represents the only step of substrate-level phosphorylation in the TCA. The beta subunit provides nucleotide specificity of the enzyme and binds the substrate succinate, while the binding sites for coenzyme A and phosphate are found in the alpha subunit.</text>
</comment>
<dbReference type="SUPFAM" id="SSF56059">
    <property type="entry name" value="Glutathione synthetase ATP-binding domain-like"/>
    <property type="match status" value="1"/>
</dbReference>
<feature type="binding site" evidence="5">
    <location>
        <position position="94"/>
    </location>
    <ligand>
        <name>ATP</name>
        <dbReference type="ChEBI" id="CHEBI:30616"/>
    </ligand>
</feature>
<dbReference type="InterPro" id="IPR005809">
    <property type="entry name" value="Succ_CoA_ligase-like_bsu"/>
</dbReference>
<dbReference type="Pfam" id="PF00549">
    <property type="entry name" value="Ligase_CoA"/>
    <property type="match status" value="1"/>
</dbReference>
<name>A0ABT2FV77_9CORY</name>
<dbReference type="Gene3D" id="3.30.470.20">
    <property type="entry name" value="ATP-grasp fold, B domain"/>
    <property type="match status" value="1"/>
</dbReference>
<evidence type="ECO:0000313" key="9">
    <source>
        <dbReference type="Proteomes" id="UP001205965"/>
    </source>
</evidence>
<dbReference type="SUPFAM" id="SSF52210">
    <property type="entry name" value="Succinyl-CoA synthetase domains"/>
    <property type="match status" value="1"/>
</dbReference>
<comment type="pathway">
    <text evidence="5">Carbohydrate metabolism; tricarboxylic acid cycle; succinate from succinyl-CoA (ligase route): step 1/1.</text>
</comment>
<dbReference type="Pfam" id="PF08442">
    <property type="entry name" value="ATP-grasp_2"/>
    <property type="match status" value="1"/>
</dbReference>
<dbReference type="NCBIfam" id="TIGR01016">
    <property type="entry name" value="sucCoAbeta"/>
    <property type="match status" value="1"/>
</dbReference>
<keyword evidence="3 5" id="KW-0547">Nucleotide-binding</keyword>
<dbReference type="EMBL" id="JANWTC010000003">
    <property type="protein sequence ID" value="MCS5479146.1"/>
    <property type="molecule type" value="Genomic_DNA"/>
</dbReference>
<comment type="cofactor">
    <cofactor evidence="5">
        <name>Mg(2+)</name>
        <dbReference type="ChEBI" id="CHEBI:18420"/>
    </cofactor>
    <text evidence="5">Binds 1 Mg(2+) ion per subunit.</text>
</comment>
<comment type="similarity">
    <text evidence="5">Belongs to the succinate/malate CoA ligase beta subunit family.</text>
</comment>
<feature type="domain" description="ATP-grasp" evidence="7">
    <location>
        <begin position="9"/>
        <end position="219"/>
    </location>
</feature>
<dbReference type="PROSITE" id="PS50975">
    <property type="entry name" value="ATP_GRASP"/>
    <property type="match status" value="1"/>
</dbReference>
<dbReference type="InterPro" id="IPR011761">
    <property type="entry name" value="ATP-grasp"/>
</dbReference>
<dbReference type="InterPro" id="IPR013650">
    <property type="entry name" value="ATP-grasp_succ-CoA_synth-type"/>
</dbReference>
<feature type="binding site" evidence="5">
    <location>
        <position position="45"/>
    </location>
    <ligand>
        <name>ATP</name>
        <dbReference type="ChEBI" id="CHEBI:30616"/>
    </ligand>
</feature>
<evidence type="ECO:0000256" key="2">
    <source>
        <dbReference type="ARBA" id="ARBA00022723"/>
    </source>
</evidence>
<organism evidence="8 9">
    <name type="scientific">Corynebacterium lemuris</name>
    <dbReference type="NCBI Taxonomy" id="1859292"/>
    <lineage>
        <taxon>Bacteria</taxon>
        <taxon>Bacillati</taxon>
        <taxon>Actinomycetota</taxon>
        <taxon>Actinomycetes</taxon>
        <taxon>Mycobacteriales</taxon>
        <taxon>Corynebacteriaceae</taxon>
        <taxon>Corynebacterium</taxon>
    </lineage>
</organism>
<dbReference type="InterPro" id="IPR013815">
    <property type="entry name" value="ATP_grasp_subdomain_1"/>
</dbReference>
<feature type="binding site" evidence="5">
    <location>
        <position position="257"/>
    </location>
    <ligand>
        <name>substrate</name>
        <note>ligand shared with subunit alpha</note>
    </ligand>
</feature>
<feature type="binding site" evidence="5">
    <location>
        <position position="191"/>
    </location>
    <ligand>
        <name>Mg(2+)</name>
        <dbReference type="ChEBI" id="CHEBI:18420"/>
    </ligand>
</feature>
<dbReference type="Gene3D" id="3.40.50.261">
    <property type="entry name" value="Succinyl-CoA synthetase domains"/>
    <property type="match status" value="1"/>
</dbReference>
<dbReference type="InterPro" id="IPR017866">
    <property type="entry name" value="Succ-CoA_synthase_bsu_CS"/>
</dbReference>
<evidence type="ECO:0000256" key="4">
    <source>
        <dbReference type="ARBA" id="ARBA00022842"/>
    </source>
</evidence>
<dbReference type="InterPro" id="IPR016102">
    <property type="entry name" value="Succinyl-CoA_synth-like"/>
</dbReference>
<dbReference type="EC" id="6.2.1.5" evidence="5"/>
<dbReference type="PANTHER" id="PTHR11815:SF10">
    <property type="entry name" value="SUCCINATE--COA LIGASE [GDP-FORMING] SUBUNIT BETA, MITOCHONDRIAL"/>
    <property type="match status" value="1"/>
</dbReference>
<protein>
    <recommendedName>
        <fullName evidence="5">Succinate--CoA ligase [ADP-forming] subunit beta</fullName>
        <ecNumber evidence="5">6.2.1.5</ecNumber>
    </recommendedName>
    <alternativeName>
        <fullName evidence="5">Succinyl-CoA synthetase subunit beta</fullName>
        <shortName evidence="5">SCS-beta</shortName>
    </alternativeName>
</protein>
<comment type="caution">
    <text evidence="8">The sequence shown here is derived from an EMBL/GenBank/DDBJ whole genome shotgun (WGS) entry which is preliminary data.</text>
</comment>
<feature type="binding site" evidence="5">
    <location>
        <begin position="319"/>
        <end position="321"/>
    </location>
    <ligand>
        <name>substrate</name>
        <note>ligand shared with subunit alpha</note>
    </ligand>
</feature>
<feature type="binding site" evidence="5">
    <location>
        <begin position="52"/>
        <end position="54"/>
    </location>
    <ligand>
        <name>ATP</name>
        <dbReference type="ChEBI" id="CHEBI:30616"/>
    </ligand>
</feature>
<comment type="catalytic activity">
    <reaction evidence="5">
        <text>succinate + ATP + CoA = succinyl-CoA + ADP + phosphate</text>
        <dbReference type="Rhea" id="RHEA:17661"/>
        <dbReference type="ChEBI" id="CHEBI:30031"/>
        <dbReference type="ChEBI" id="CHEBI:30616"/>
        <dbReference type="ChEBI" id="CHEBI:43474"/>
        <dbReference type="ChEBI" id="CHEBI:57287"/>
        <dbReference type="ChEBI" id="CHEBI:57292"/>
        <dbReference type="ChEBI" id="CHEBI:456216"/>
        <dbReference type="EC" id="6.2.1.5"/>
    </reaction>
</comment>
<dbReference type="NCBIfam" id="NF001913">
    <property type="entry name" value="PRK00696.1"/>
    <property type="match status" value="1"/>
</dbReference>
<dbReference type="GO" id="GO:0004775">
    <property type="term" value="F:succinate-CoA ligase (ADP-forming) activity"/>
    <property type="evidence" value="ECO:0007669"/>
    <property type="project" value="UniProtKB-EC"/>
</dbReference>
<dbReference type="InterPro" id="IPR005811">
    <property type="entry name" value="SUCC_ACL_C"/>
</dbReference>
<reference evidence="8 9" key="1">
    <citation type="submission" date="2022-08" db="EMBL/GenBank/DDBJ databases">
        <title>YIM 101645 draft genome.</title>
        <authorList>
            <person name="Chen X."/>
        </authorList>
    </citation>
    <scope>NUCLEOTIDE SEQUENCE [LARGE SCALE GENOMIC DNA]</scope>
    <source>
        <strain evidence="8 9">YIM 101645</strain>
    </source>
</reference>
<keyword evidence="4 5" id="KW-0460">Magnesium</keyword>
<feature type="binding site" evidence="5">
    <location>
        <position position="99"/>
    </location>
    <ligand>
        <name>ATP</name>
        <dbReference type="ChEBI" id="CHEBI:30616"/>
    </ligand>
</feature>
<accession>A0ABT2FV77</accession>
<evidence type="ECO:0000256" key="6">
    <source>
        <dbReference type="PROSITE-ProRule" id="PRU00409"/>
    </source>
</evidence>
<gene>
    <name evidence="5 8" type="primary">sucC</name>
    <name evidence="8" type="ORF">NYP18_05710</name>
</gene>
<dbReference type="RefSeq" id="WP_259427211.1">
    <property type="nucleotide sequence ID" value="NZ_JANWTC010000003.1"/>
</dbReference>
<comment type="caution">
    <text evidence="5">Lacks conserved residue(s) required for the propagation of feature annotation.</text>
</comment>
<evidence type="ECO:0000256" key="5">
    <source>
        <dbReference type="HAMAP-Rule" id="MF_00558"/>
    </source>
</evidence>
<keyword evidence="5" id="KW-0816">Tricarboxylic acid cycle</keyword>
<evidence type="ECO:0000256" key="1">
    <source>
        <dbReference type="ARBA" id="ARBA00022598"/>
    </source>
</evidence>
<keyword evidence="1 5" id="KW-0436">Ligase</keyword>
<evidence type="ECO:0000259" key="7">
    <source>
        <dbReference type="PROSITE" id="PS50975"/>
    </source>
</evidence>
<evidence type="ECO:0000313" key="8">
    <source>
        <dbReference type="EMBL" id="MCS5479146.1"/>
    </source>
</evidence>
<comment type="subunit">
    <text evidence="5">Heterotetramer of two alpha and two beta subunits.</text>
</comment>
<comment type="catalytic activity">
    <reaction evidence="5">
        <text>GTP + succinate + CoA = succinyl-CoA + GDP + phosphate</text>
        <dbReference type="Rhea" id="RHEA:22120"/>
        <dbReference type="ChEBI" id="CHEBI:30031"/>
        <dbReference type="ChEBI" id="CHEBI:37565"/>
        <dbReference type="ChEBI" id="CHEBI:43474"/>
        <dbReference type="ChEBI" id="CHEBI:57287"/>
        <dbReference type="ChEBI" id="CHEBI:57292"/>
        <dbReference type="ChEBI" id="CHEBI:58189"/>
    </reaction>
</comment>
<feature type="binding site" evidence="5">
    <location>
        <position position="205"/>
    </location>
    <ligand>
        <name>Mg(2+)</name>
        <dbReference type="ChEBI" id="CHEBI:18420"/>
    </ligand>
</feature>
<keyword evidence="9" id="KW-1185">Reference proteome</keyword>
<dbReference type="PIRSF" id="PIRSF001554">
    <property type="entry name" value="SucCS_beta"/>
    <property type="match status" value="1"/>
</dbReference>
<proteinExistence type="inferred from homology"/>
<dbReference type="HAMAP" id="MF_00558">
    <property type="entry name" value="Succ_CoA_beta"/>
    <property type="match status" value="1"/>
</dbReference>
<keyword evidence="5 6" id="KW-0067">ATP-binding</keyword>
<sequence length="398" mass="41730">MDLFEYQARDLFEAYGVPVLQGDVAATPEEARNAATRIGGATVVKAQVKIGGRGKAGGIRLARTPEEAATAAGGILGMDIKGHTVEQVMVAQAVDIRAEYYFSVLLDRANRSYLAMCSTAGGMDIETLAEEKPEALARIEVDPLTGLDETKAREIVASAGFDEGVGELVVPVLQKLYEVYRAEDATLVEVNPLVLTGQGEIIAIDAKITLDDNAAFRHENRATLAEAAGHLDPLEQQARDKGLKYVTLDGSVGIIGNGAGLVMSTLDVVAAAGEKHGGQKPANFLDIGGGASAETMTAALEVVLADEQVKSVFVNVFGGITACDDVARGIVAALEALGEGAAKPLVVRLDGNNVEEGRRILADYDHPLVTGVWNMDEAADRAAEFAASTSAEQQKVQG</sequence>
<dbReference type="Gene3D" id="3.30.1490.20">
    <property type="entry name" value="ATP-grasp fold, A domain"/>
    <property type="match status" value="1"/>
</dbReference>